<name>A0A9D1K6E2_9FIRM</name>
<dbReference type="Proteomes" id="UP000824140">
    <property type="component" value="Unassembled WGS sequence"/>
</dbReference>
<accession>A0A9D1K6E2</accession>
<reference evidence="1" key="1">
    <citation type="submission" date="2020-10" db="EMBL/GenBank/DDBJ databases">
        <authorList>
            <person name="Gilroy R."/>
        </authorList>
    </citation>
    <scope>NUCLEOTIDE SEQUENCE</scope>
    <source>
        <strain evidence="1">13766</strain>
    </source>
</reference>
<reference evidence="1" key="2">
    <citation type="journal article" date="2021" name="PeerJ">
        <title>Extensive microbial diversity within the chicken gut microbiome revealed by metagenomics and culture.</title>
        <authorList>
            <person name="Gilroy R."/>
            <person name="Ravi A."/>
            <person name="Getino M."/>
            <person name="Pursley I."/>
            <person name="Horton D.L."/>
            <person name="Alikhan N.F."/>
            <person name="Baker D."/>
            <person name="Gharbi K."/>
            <person name="Hall N."/>
            <person name="Watson M."/>
            <person name="Adriaenssens E.M."/>
            <person name="Foster-Nyarko E."/>
            <person name="Jarju S."/>
            <person name="Secka A."/>
            <person name="Antonio M."/>
            <person name="Oren A."/>
            <person name="Chaudhuri R.R."/>
            <person name="La Ragione R."/>
            <person name="Hildebrand F."/>
            <person name="Pallen M.J."/>
        </authorList>
    </citation>
    <scope>NUCLEOTIDE SEQUENCE</scope>
    <source>
        <strain evidence="1">13766</strain>
    </source>
</reference>
<gene>
    <name evidence="1" type="ORF">IAA84_08210</name>
</gene>
<sequence length="523" mass="56425">MKLPYVRSSEKTGGMLTTFGGLNTLPSAGEGEFSQMTNLSARAYPFLATRAPRALEYAVDQPGGILGAGDGLLWMDGATLYQNGAELATLSTGEKQLVRMGAQLIVWPDKVAVNLQNGEIRPLEHSYAATGNVSVSQSNLAGEASDTAAFLKIAAEGIGNGFSAWDGVEIAGLSNDALNGSHILYAVEDDFLIVPGVLEAPFSQTGSLTVSRTCPDMDFLAVHQNRLWGCSSENHEIYASKLGDPANFHVYAGIASDSYAATTGTAGDFTGAAVVNDTLAFFQEDGVHKVLGTRPANYQIAYTPTSGVMRGSEKSLCLVDGTLFYLSPEGVCAYDGAYAQKISHKLDGWKLQNGVAGAVDGRYFLSCEDEDEKAHLLVYDVAAGLWHREDSLRARGFARMGNSLFILTADSLYRAESGDEVFSWECVSGRMPLYPPGHKYLSRIIAQVELARGARIEIAVRYEDRGPWRTAAIARETRVVSANLPQVRAAFMRIRLRGRGACMVEALARCVQNGTEMLPWRNL</sequence>
<dbReference type="AlphaFoldDB" id="A0A9D1K6E2"/>
<evidence type="ECO:0000313" key="1">
    <source>
        <dbReference type="EMBL" id="HIS92980.1"/>
    </source>
</evidence>
<protein>
    <submittedName>
        <fullName evidence="1">Uncharacterized protein</fullName>
    </submittedName>
</protein>
<dbReference type="EMBL" id="DVJN01000164">
    <property type="protein sequence ID" value="HIS92980.1"/>
    <property type="molecule type" value="Genomic_DNA"/>
</dbReference>
<proteinExistence type="predicted"/>
<comment type="caution">
    <text evidence="1">The sequence shown here is derived from an EMBL/GenBank/DDBJ whole genome shotgun (WGS) entry which is preliminary data.</text>
</comment>
<evidence type="ECO:0000313" key="2">
    <source>
        <dbReference type="Proteomes" id="UP000824140"/>
    </source>
</evidence>
<organism evidence="1 2">
    <name type="scientific">Candidatus Alectryocaccomicrobium excrementavium</name>
    <dbReference type="NCBI Taxonomy" id="2840668"/>
    <lineage>
        <taxon>Bacteria</taxon>
        <taxon>Bacillati</taxon>
        <taxon>Bacillota</taxon>
        <taxon>Clostridia</taxon>
        <taxon>Candidatus Alectryocaccomicrobium</taxon>
    </lineage>
</organism>